<dbReference type="InterPro" id="IPR026906">
    <property type="entry name" value="LRR_5"/>
</dbReference>
<name>A0A146KE69_9EUKA</name>
<organism evidence="1">
    <name type="scientific">Trepomonas sp. PC1</name>
    <dbReference type="NCBI Taxonomy" id="1076344"/>
    <lineage>
        <taxon>Eukaryota</taxon>
        <taxon>Metamonada</taxon>
        <taxon>Diplomonadida</taxon>
        <taxon>Hexamitidae</taxon>
        <taxon>Hexamitinae</taxon>
        <taxon>Trepomonas</taxon>
    </lineage>
</organism>
<feature type="non-terminal residue" evidence="1">
    <location>
        <position position="1"/>
    </location>
</feature>
<reference evidence="1" key="1">
    <citation type="submission" date="2015-07" db="EMBL/GenBank/DDBJ databases">
        <title>Adaptation to a free-living lifestyle via gene acquisitions in the diplomonad Trepomonas sp. PC1.</title>
        <authorList>
            <person name="Xu F."/>
            <person name="Jerlstrom-Hultqvist J."/>
            <person name="Kolisko M."/>
            <person name="Simpson A.G.B."/>
            <person name="Roger A.J."/>
            <person name="Svard S.G."/>
            <person name="Andersson J.O."/>
        </authorList>
    </citation>
    <scope>NUCLEOTIDE SEQUENCE</scope>
    <source>
        <strain evidence="1">PC1</strain>
    </source>
</reference>
<feature type="non-terminal residue" evidence="1">
    <location>
        <position position="142"/>
    </location>
</feature>
<accession>A0A146KE69</accession>
<dbReference type="InterPro" id="IPR032675">
    <property type="entry name" value="LRR_dom_sf"/>
</dbReference>
<gene>
    <name evidence="1" type="ORF">TPC1_13861</name>
</gene>
<dbReference type="SUPFAM" id="SSF52058">
    <property type="entry name" value="L domain-like"/>
    <property type="match status" value="1"/>
</dbReference>
<dbReference type="Gene3D" id="3.80.10.10">
    <property type="entry name" value="Ribonuclease Inhibitor"/>
    <property type="match status" value="1"/>
</dbReference>
<evidence type="ECO:0000313" key="1">
    <source>
        <dbReference type="EMBL" id="JAP93741.1"/>
    </source>
</evidence>
<dbReference type="AlphaFoldDB" id="A0A146KE69"/>
<sequence>LPDNFMYGSAHLLKCTFKSVEQIYKTAFVFCTKLHTFLAPRCRVVLNQAFMQCFQLSEVDMRSLEDIGDAAFSYTNVKRMILKNLKSVGVEAFSGSALEQIDVGDCEILQSSCFEPGVEVVGSKQFVQFKMMPKIYYRDLSK</sequence>
<dbReference type="Pfam" id="PF13306">
    <property type="entry name" value="LRR_5"/>
    <property type="match status" value="1"/>
</dbReference>
<dbReference type="EMBL" id="GDID01002865">
    <property type="protein sequence ID" value="JAP93741.1"/>
    <property type="molecule type" value="Transcribed_RNA"/>
</dbReference>
<proteinExistence type="predicted"/>
<protein>
    <submittedName>
        <fullName evidence="1">Leucine rich repeats-containing protein</fullName>
    </submittedName>
</protein>